<gene>
    <name evidence="2" type="ORF">EYF80_036137</name>
</gene>
<evidence type="ECO:0000256" key="1">
    <source>
        <dbReference type="SAM" id="MobiDB-lite"/>
    </source>
</evidence>
<organism evidence="2 3">
    <name type="scientific">Liparis tanakae</name>
    <name type="common">Tanaka's snailfish</name>
    <dbReference type="NCBI Taxonomy" id="230148"/>
    <lineage>
        <taxon>Eukaryota</taxon>
        <taxon>Metazoa</taxon>
        <taxon>Chordata</taxon>
        <taxon>Craniata</taxon>
        <taxon>Vertebrata</taxon>
        <taxon>Euteleostomi</taxon>
        <taxon>Actinopterygii</taxon>
        <taxon>Neopterygii</taxon>
        <taxon>Teleostei</taxon>
        <taxon>Neoteleostei</taxon>
        <taxon>Acanthomorphata</taxon>
        <taxon>Eupercaria</taxon>
        <taxon>Perciformes</taxon>
        <taxon>Cottioidei</taxon>
        <taxon>Cottales</taxon>
        <taxon>Liparidae</taxon>
        <taxon>Liparis</taxon>
    </lineage>
</organism>
<accession>A0A4Z2GKF9</accession>
<evidence type="ECO:0000313" key="2">
    <source>
        <dbReference type="EMBL" id="TNN53671.1"/>
    </source>
</evidence>
<reference evidence="2 3" key="1">
    <citation type="submission" date="2019-03" db="EMBL/GenBank/DDBJ databases">
        <title>First draft genome of Liparis tanakae, snailfish: a comprehensive survey of snailfish specific genes.</title>
        <authorList>
            <person name="Kim W."/>
            <person name="Song I."/>
            <person name="Jeong J.-H."/>
            <person name="Kim D."/>
            <person name="Kim S."/>
            <person name="Ryu S."/>
            <person name="Song J.Y."/>
            <person name="Lee S.K."/>
        </authorList>
    </citation>
    <scope>NUCLEOTIDE SEQUENCE [LARGE SCALE GENOMIC DNA]</scope>
    <source>
        <tissue evidence="2">Muscle</tissue>
    </source>
</reference>
<dbReference type="EMBL" id="SRLO01000509">
    <property type="protein sequence ID" value="TNN53671.1"/>
    <property type="molecule type" value="Genomic_DNA"/>
</dbReference>
<dbReference type="AlphaFoldDB" id="A0A4Z2GKF9"/>
<sequence>MKSADIEANGEVARRPSPHGVERGIAGEAQSGRTPPLVCTPPRAAGRESPLCAASSLGGAGAGVEK</sequence>
<feature type="region of interest" description="Disordered" evidence="1">
    <location>
        <begin position="1"/>
        <end position="66"/>
    </location>
</feature>
<proteinExistence type="predicted"/>
<evidence type="ECO:0000313" key="3">
    <source>
        <dbReference type="Proteomes" id="UP000314294"/>
    </source>
</evidence>
<name>A0A4Z2GKF9_9TELE</name>
<keyword evidence="3" id="KW-1185">Reference proteome</keyword>
<protein>
    <submittedName>
        <fullName evidence="2">Uncharacterized protein</fullName>
    </submittedName>
</protein>
<dbReference type="Proteomes" id="UP000314294">
    <property type="component" value="Unassembled WGS sequence"/>
</dbReference>
<comment type="caution">
    <text evidence="2">The sequence shown here is derived from an EMBL/GenBank/DDBJ whole genome shotgun (WGS) entry which is preliminary data.</text>
</comment>